<reference evidence="5" key="1">
    <citation type="journal article" date="2023" name="Insect Mol. Biol.">
        <title>Genome sequencing provides insights into the evolution of gene families encoding plant cell wall-degrading enzymes in longhorned beetles.</title>
        <authorList>
            <person name="Shin N.R."/>
            <person name="Okamura Y."/>
            <person name="Kirsch R."/>
            <person name="Pauchet Y."/>
        </authorList>
    </citation>
    <scope>NUCLEOTIDE SEQUENCE</scope>
    <source>
        <strain evidence="5">AMC_N1</strain>
    </source>
</reference>
<dbReference type="GO" id="GO:0012505">
    <property type="term" value="C:endomembrane system"/>
    <property type="evidence" value="ECO:0007669"/>
    <property type="project" value="TreeGrafter"/>
</dbReference>
<feature type="compositionally biased region" description="Acidic residues" evidence="1">
    <location>
        <begin position="90"/>
        <end position="99"/>
    </location>
</feature>
<feature type="domain" description="CRAL-TRIO" evidence="3">
    <location>
        <begin position="161"/>
        <end position="297"/>
    </location>
</feature>
<dbReference type="EMBL" id="JAPWTK010000046">
    <property type="protein sequence ID" value="KAJ8954593.1"/>
    <property type="molecule type" value="Genomic_DNA"/>
</dbReference>
<keyword evidence="6" id="KW-1185">Reference proteome</keyword>
<keyword evidence="2" id="KW-0812">Transmembrane</keyword>
<organism evidence="5 6">
    <name type="scientific">Aromia moschata</name>
    <dbReference type="NCBI Taxonomy" id="1265417"/>
    <lineage>
        <taxon>Eukaryota</taxon>
        <taxon>Metazoa</taxon>
        <taxon>Ecdysozoa</taxon>
        <taxon>Arthropoda</taxon>
        <taxon>Hexapoda</taxon>
        <taxon>Insecta</taxon>
        <taxon>Pterygota</taxon>
        <taxon>Neoptera</taxon>
        <taxon>Endopterygota</taxon>
        <taxon>Coleoptera</taxon>
        <taxon>Polyphaga</taxon>
        <taxon>Cucujiformia</taxon>
        <taxon>Chrysomeloidea</taxon>
        <taxon>Cerambycidae</taxon>
        <taxon>Cerambycinae</taxon>
        <taxon>Callichromatini</taxon>
        <taxon>Aromia</taxon>
    </lineage>
</organism>
<name>A0AAV8YT22_9CUCU</name>
<keyword evidence="2" id="KW-0472">Membrane</keyword>
<feature type="domain" description="MSP" evidence="4">
    <location>
        <begin position="346"/>
        <end position="465"/>
    </location>
</feature>
<dbReference type="Pfam" id="PF00635">
    <property type="entry name" value="Motile_Sperm"/>
    <property type="match status" value="1"/>
</dbReference>
<dbReference type="InterPro" id="IPR000535">
    <property type="entry name" value="MSP_dom"/>
</dbReference>
<evidence type="ECO:0000256" key="1">
    <source>
        <dbReference type="SAM" id="MobiDB-lite"/>
    </source>
</evidence>
<feature type="compositionally biased region" description="Acidic residues" evidence="1">
    <location>
        <begin position="106"/>
        <end position="115"/>
    </location>
</feature>
<protein>
    <recommendedName>
        <fullName evidence="7">Motile sperm domain-containing protein 2</fullName>
    </recommendedName>
</protein>
<dbReference type="PANTHER" id="PTHR46384">
    <property type="entry name" value="MOTILE SPERM DOMAIN-CONTAINING PROTEIN 2"/>
    <property type="match status" value="1"/>
</dbReference>
<dbReference type="InterPro" id="IPR036865">
    <property type="entry name" value="CRAL-TRIO_dom_sf"/>
</dbReference>
<evidence type="ECO:0000259" key="4">
    <source>
        <dbReference type="PROSITE" id="PS50202"/>
    </source>
</evidence>
<gene>
    <name evidence="5" type="ORF">NQ318_003124</name>
</gene>
<accession>A0AAV8YT22</accession>
<evidence type="ECO:0000256" key="2">
    <source>
        <dbReference type="SAM" id="Phobius"/>
    </source>
</evidence>
<feature type="transmembrane region" description="Helical" evidence="2">
    <location>
        <begin position="513"/>
        <end position="533"/>
    </location>
</feature>
<dbReference type="PANTHER" id="PTHR46384:SF1">
    <property type="entry name" value="MOTILE SPERM DOMAIN-CONTAINING PROTEIN 2"/>
    <property type="match status" value="1"/>
</dbReference>
<dbReference type="Gene3D" id="3.40.525.10">
    <property type="entry name" value="CRAL-TRIO lipid binding domain"/>
    <property type="match status" value="1"/>
</dbReference>
<evidence type="ECO:0000313" key="6">
    <source>
        <dbReference type="Proteomes" id="UP001162162"/>
    </source>
</evidence>
<dbReference type="PROSITE" id="PS50202">
    <property type="entry name" value="MSP"/>
    <property type="match status" value="1"/>
</dbReference>
<dbReference type="Gene3D" id="2.60.40.10">
    <property type="entry name" value="Immunoglobulins"/>
    <property type="match status" value="1"/>
</dbReference>
<dbReference type="InterPro" id="IPR013783">
    <property type="entry name" value="Ig-like_fold"/>
</dbReference>
<dbReference type="InterPro" id="IPR053012">
    <property type="entry name" value="ER-organelle_contact"/>
</dbReference>
<dbReference type="CDD" id="cd00170">
    <property type="entry name" value="SEC14"/>
    <property type="match status" value="1"/>
</dbReference>
<dbReference type="SUPFAM" id="SSF49354">
    <property type="entry name" value="PapD-like"/>
    <property type="match status" value="1"/>
</dbReference>
<evidence type="ECO:0000259" key="3">
    <source>
        <dbReference type="PROSITE" id="PS50191"/>
    </source>
</evidence>
<feature type="region of interest" description="Disordered" evidence="1">
    <location>
        <begin position="90"/>
        <end position="117"/>
    </location>
</feature>
<dbReference type="PROSITE" id="PS50191">
    <property type="entry name" value="CRAL_TRIO"/>
    <property type="match status" value="1"/>
</dbReference>
<evidence type="ECO:0008006" key="7">
    <source>
        <dbReference type="Google" id="ProtNLM"/>
    </source>
</evidence>
<dbReference type="InterPro" id="IPR001251">
    <property type="entry name" value="CRAL-TRIO_dom"/>
</dbReference>
<comment type="caution">
    <text evidence="5">The sequence shown here is derived from an EMBL/GenBank/DDBJ whole genome shotgun (WGS) entry which is preliminary data.</text>
</comment>
<dbReference type="Pfam" id="PF00650">
    <property type="entry name" value="CRAL_TRIO"/>
    <property type="match status" value="1"/>
</dbReference>
<keyword evidence="2" id="KW-1133">Transmembrane helix</keyword>
<proteinExistence type="predicted"/>
<dbReference type="SMART" id="SM00516">
    <property type="entry name" value="SEC14"/>
    <property type="match status" value="1"/>
</dbReference>
<dbReference type="Proteomes" id="UP001162162">
    <property type="component" value="Unassembled WGS sequence"/>
</dbReference>
<sequence>MAVSKNLIEELRNAFVNDVSSKGFEKISESNVKMDILCSGAFFPHGTDIDGCTLLIFKCNRSTKGAVDADDLRRCVVYWFERLESHSNQELEESMEELDNLQSETPAEEEEEDEKEYDRTLKTADLTRILSSIERLTDELCEIDGDFNRSANVKRSVTAAVRPYAMILQERKQQSKQMKLDAFSKKRFNLILFNSRQTKGEKITIFFDMEGCGLSNMDMDFIKYLIGLFKEYYPFFLNYIIIFEMPWILSAAFKIIKSWLPEKAIEKIKFVSKKDIKTYVPLDQALVSWGGQDNYVFSFIPEVAPEKEKSVNESWASNNNKKVHFVDGSMSELSVSSGDKEFDGGSLKVTPSSIISFVRDGNELSSALELQNVDASIHLSYKLKTTSPEKFRVKPSAGCLAPGETTTVTVTLLPGFQLGGLSRDKFLVMSTQVEPSELGSQDLSELWKNTPGRKINQHRLKCIQSGEITKNGNVGSVTTQESDQNNFNKLSASVAQLNSCQMELHRAIKRTQYYQIATGFLILLLGIVLGYTLRTNLREISSSHYYCRDASHP</sequence>
<evidence type="ECO:0000313" key="5">
    <source>
        <dbReference type="EMBL" id="KAJ8954593.1"/>
    </source>
</evidence>
<dbReference type="SUPFAM" id="SSF52087">
    <property type="entry name" value="CRAL/TRIO domain"/>
    <property type="match status" value="2"/>
</dbReference>
<dbReference type="GO" id="GO:0140284">
    <property type="term" value="C:endoplasmic reticulum-endosome membrane contact site"/>
    <property type="evidence" value="ECO:0007669"/>
    <property type="project" value="TreeGrafter"/>
</dbReference>
<dbReference type="AlphaFoldDB" id="A0AAV8YT22"/>
<dbReference type="InterPro" id="IPR008962">
    <property type="entry name" value="PapD-like_sf"/>
</dbReference>